<feature type="compositionally biased region" description="Basic and acidic residues" evidence="2">
    <location>
        <begin position="236"/>
        <end position="263"/>
    </location>
</feature>
<dbReference type="Proteomes" id="UP000532311">
    <property type="component" value="Unassembled WGS sequence"/>
</dbReference>
<feature type="compositionally biased region" description="Basic and acidic residues" evidence="2">
    <location>
        <begin position="80"/>
        <end position="144"/>
    </location>
</feature>
<protein>
    <submittedName>
        <fullName evidence="4">Uncharacterized protein</fullName>
    </submittedName>
</protein>
<feature type="region of interest" description="Disordered" evidence="2">
    <location>
        <begin position="665"/>
        <end position="688"/>
    </location>
</feature>
<feature type="compositionally biased region" description="Basic and acidic residues" evidence="2">
    <location>
        <begin position="530"/>
        <end position="539"/>
    </location>
</feature>
<feature type="region of interest" description="Disordered" evidence="2">
    <location>
        <begin position="409"/>
        <end position="499"/>
    </location>
</feature>
<feature type="compositionally biased region" description="Basic and acidic residues" evidence="2">
    <location>
        <begin position="457"/>
        <end position="481"/>
    </location>
</feature>
<keyword evidence="3" id="KW-0732">Signal</keyword>
<feature type="compositionally biased region" description="Basic and acidic residues" evidence="2">
    <location>
        <begin position="161"/>
        <end position="189"/>
    </location>
</feature>
<evidence type="ECO:0000313" key="5">
    <source>
        <dbReference type="Proteomes" id="UP000532311"/>
    </source>
</evidence>
<feature type="compositionally biased region" description="Polar residues" evidence="2">
    <location>
        <begin position="443"/>
        <end position="456"/>
    </location>
</feature>
<organism evidence="4 5">
    <name type="scientific">Fusarium globosum</name>
    <dbReference type="NCBI Taxonomy" id="78864"/>
    <lineage>
        <taxon>Eukaryota</taxon>
        <taxon>Fungi</taxon>
        <taxon>Dikarya</taxon>
        <taxon>Ascomycota</taxon>
        <taxon>Pezizomycotina</taxon>
        <taxon>Sordariomycetes</taxon>
        <taxon>Hypocreomycetidae</taxon>
        <taxon>Hypocreales</taxon>
        <taxon>Nectriaceae</taxon>
        <taxon>Fusarium</taxon>
        <taxon>Fusarium fujikuroi species complex</taxon>
    </lineage>
</organism>
<feature type="compositionally biased region" description="Basic and acidic residues" evidence="2">
    <location>
        <begin position="547"/>
        <end position="607"/>
    </location>
</feature>
<name>A0A8H5YAT4_9HYPO</name>
<feature type="region of interest" description="Disordered" evidence="2">
    <location>
        <begin position="42"/>
        <end position="285"/>
    </location>
</feature>
<gene>
    <name evidence="4" type="ORF">FGLOB1_6203</name>
</gene>
<dbReference type="AlphaFoldDB" id="A0A8H5YAT4"/>
<feature type="compositionally biased region" description="Polar residues" evidence="2">
    <location>
        <begin position="58"/>
        <end position="70"/>
    </location>
</feature>
<feature type="coiled-coil region" evidence="1">
    <location>
        <begin position="297"/>
        <end position="328"/>
    </location>
</feature>
<evidence type="ECO:0000256" key="2">
    <source>
        <dbReference type="SAM" id="MobiDB-lite"/>
    </source>
</evidence>
<feature type="chain" id="PRO_5034470752" evidence="3">
    <location>
        <begin position="23"/>
        <end position="688"/>
    </location>
</feature>
<feature type="compositionally biased region" description="Basic and acidic residues" evidence="2">
    <location>
        <begin position="42"/>
        <end position="57"/>
    </location>
</feature>
<feature type="compositionally biased region" description="Polar residues" evidence="2">
    <location>
        <begin position="345"/>
        <end position="354"/>
    </location>
</feature>
<evidence type="ECO:0000256" key="3">
    <source>
        <dbReference type="SAM" id="SignalP"/>
    </source>
</evidence>
<feature type="compositionally biased region" description="Basic and acidic residues" evidence="2">
    <location>
        <begin position="333"/>
        <end position="344"/>
    </location>
</feature>
<feature type="compositionally biased region" description="Basic and acidic residues" evidence="2">
    <location>
        <begin position="196"/>
        <end position="210"/>
    </location>
</feature>
<feature type="region of interest" description="Disordered" evidence="2">
    <location>
        <begin position="526"/>
        <end position="629"/>
    </location>
</feature>
<comment type="caution">
    <text evidence="4">The sequence shown here is derived from an EMBL/GenBank/DDBJ whole genome shotgun (WGS) entry which is preliminary data.</text>
</comment>
<keyword evidence="5" id="KW-1185">Reference proteome</keyword>
<keyword evidence="1" id="KW-0175">Coiled coil</keyword>
<sequence length="688" mass="79549">MAPPCLSRLLLVFLVGLTHVIAHPVNKDDPAVLGSVNVKESPDLKWKPKSEKHDHLQTHTQHGSKDSTTIVYHKLTATTDGKDVSKDKPGKNGHDESTKTEHPTEFSSKHDKTVGATHKDKDLERQEHKKHRDENIKYKNKPEVQPDLFKPYRSSRTSANDNKKSETTKQWKDNSIDKIKNSESYEKFGGKQQIKPTDHEYVKPQRENRVNKTPHPMVGEDRMIRHKTPYDNVFAEGRRREEQEKLKKKLSKNDKQEADKDGKPLSPDDDSAIQPEFNVSDVTEDQWLKLAEDKESMKMLAKAKKKYKKLLKEDNEEGEKEFKELLRQALVQSEKKAQEKDPNKTSKPNSNSLKLSRYIKSLMEETLGKPHKAKLAPIGEKGVEKKKTIGKRCAIPWWVYLAVELSKKEKMKKEKKKMEKKMEEKMKNTMEEKLRQFIKPPSTKFTPDSNDTTRSGLNDKKQDSKSKLQTKNKESKKEPETKTNTASKRPMPTPSSLFDNAVAFEINNFTEQSPASSRYERLKSKLTQIGRKEKNHDELYIGPRGAENLDKAKLSIETEETNEKTKESVKTYKTPHQEKDKEINKEPKVESQKDLKSSKDKHSDQGEKSLTARMPIGRPGPDSGAVRRIWRKIRRQQAGESYLRMRESHLRMLLEMNPKLKAKLREKYPNHPLLRDSNPRREESIIPT</sequence>
<evidence type="ECO:0000256" key="1">
    <source>
        <dbReference type="SAM" id="Coils"/>
    </source>
</evidence>
<evidence type="ECO:0000313" key="4">
    <source>
        <dbReference type="EMBL" id="KAF5708834.1"/>
    </source>
</evidence>
<feature type="signal peptide" evidence="3">
    <location>
        <begin position="1"/>
        <end position="22"/>
    </location>
</feature>
<proteinExistence type="predicted"/>
<dbReference type="EMBL" id="JAAQPF010000262">
    <property type="protein sequence ID" value="KAF5708834.1"/>
    <property type="molecule type" value="Genomic_DNA"/>
</dbReference>
<accession>A0A8H5YAT4</accession>
<feature type="compositionally biased region" description="Basic and acidic residues" evidence="2">
    <location>
        <begin position="409"/>
        <end position="435"/>
    </location>
</feature>
<reference evidence="4 5" key="1">
    <citation type="submission" date="2020-05" db="EMBL/GenBank/DDBJ databases">
        <title>Identification and distribution of gene clusters putatively required for synthesis of sphingolipid metabolism inhibitors in phylogenetically diverse species of the filamentous fungus Fusarium.</title>
        <authorList>
            <person name="Kim H.-S."/>
            <person name="Busman M."/>
            <person name="Brown D.W."/>
            <person name="Divon H."/>
            <person name="Uhlig S."/>
            <person name="Proctor R.H."/>
        </authorList>
    </citation>
    <scope>NUCLEOTIDE SEQUENCE [LARGE SCALE GENOMIC DNA]</scope>
    <source>
        <strain evidence="4 5">NRRL 26131</strain>
    </source>
</reference>
<feature type="region of interest" description="Disordered" evidence="2">
    <location>
        <begin position="331"/>
        <end position="354"/>
    </location>
</feature>